<dbReference type="EMBL" id="BEXD01000184">
    <property type="protein sequence ID" value="GBB85062.1"/>
    <property type="molecule type" value="Genomic_DNA"/>
</dbReference>
<organism evidence="2 3">
    <name type="scientific">Rhizophagus clarus</name>
    <dbReference type="NCBI Taxonomy" id="94130"/>
    <lineage>
        <taxon>Eukaryota</taxon>
        <taxon>Fungi</taxon>
        <taxon>Fungi incertae sedis</taxon>
        <taxon>Mucoromycota</taxon>
        <taxon>Glomeromycotina</taxon>
        <taxon>Glomeromycetes</taxon>
        <taxon>Glomerales</taxon>
        <taxon>Glomeraceae</taxon>
        <taxon>Rhizophagus</taxon>
    </lineage>
</organism>
<name>A0A2Z6Q983_9GLOM</name>
<sequence>MLSPQNKDKTEKIVSIVNEFFDINDIKINGEKSEIIIVNPEESNENDRSLEIGKNKDKVIANKGSVPIRILGVWFKADKEDEHTKVIVKKEISTIVMTIRRKYITHVQAIYIVNTVLLPRLEYRLNTTIWEDGKYEKIFRPVMKEVKHKTRFPSNCHDNILFYSAQGKLKNLWRNQVGAQITEFLVALNSKSKQADILKMRLKKAQLKLNITICILLMKPDVTVPNKIQNNHAYNIMRKAHDYLFKFQPLTESEEWEIQIIGPSTGRYTIQHWITADSEQSINKTTPYKVVQCCSGCALKDKRISKNDYNCYFNKDHTELTCINRVSNHQGNSDYKVIKDIIEIKNHLDKQQILEYTPSYIQMPDYDTALIQNTLASNEAISQHITILHKLRTTFNPFNTINIYTDGSLTDHFNADLNDFTKHMGTSWVIINNRNEVILECCSSITEWPLSTKAELGAILSAILVLQTGQKANIFTDS</sequence>
<dbReference type="Proteomes" id="UP000247702">
    <property type="component" value="Unassembled WGS sequence"/>
</dbReference>
<comment type="caution">
    <text evidence="2">The sequence shown here is derived from an EMBL/GenBank/DDBJ whole genome shotgun (WGS) entry which is preliminary data.</text>
</comment>
<evidence type="ECO:0000259" key="1">
    <source>
        <dbReference type="PROSITE" id="PS50879"/>
    </source>
</evidence>
<protein>
    <recommendedName>
        <fullName evidence="1">RNase H type-1 domain-containing protein</fullName>
    </recommendedName>
</protein>
<evidence type="ECO:0000313" key="2">
    <source>
        <dbReference type="EMBL" id="GBB85062.1"/>
    </source>
</evidence>
<dbReference type="GO" id="GO:0004523">
    <property type="term" value="F:RNA-DNA hybrid ribonuclease activity"/>
    <property type="evidence" value="ECO:0007669"/>
    <property type="project" value="InterPro"/>
</dbReference>
<dbReference type="GO" id="GO:0003676">
    <property type="term" value="F:nucleic acid binding"/>
    <property type="evidence" value="ECO:0007669"/>
    <property type="project" value="InterPro"/>
</dbReference>
<reference evidence="2 3" key="1">
    <citation type="submission" date="2017-11" db="EMBL/GenBank/DDBJ databases">
        <title>The genome of Rhizophagus clarus HR1 reveals common genetic basis of auxotrophy among arbuscular mycorrhizal fungi.</title>
        <authorList>
            <person name="Kobayashi Y."/>
        </authorList>
    </citation>
    <scope>NUCLEOTIDE SEQUENCE [LARGE SCALE GENOMIC DNA]</scope>
    <source>
        <strain evidence="2 3">HR1</strain>
    </source>
</reference>
<dbReference type="PROSITE" id="PS50879">
    <property type="entry name" value="RNASE_H_1"/>
    <property type="match status" value="1"/>
</dbReference>
<proteinExistence type="predicted"/>
<dbReference type="InterPro" id="IPR002156">
    <property type="entry name" value="RNaseH_domain"/>
</dbReference>
<dbReference type="InterPro" id="IPR036397">
    <property type="entry name" value="RNaseH_sf"/>
</dbReference>
<evidence type="ECO:0000313" key="3">
    <source>
        <dbReference type="Proteomes" id="UP000247702"/>
    </source>
</evidence>
<dbReference type="AlphaFoldDB" id="A0A2Z6Q983"/>
<dbReference type="STRING" id="94130.A0A2Z6Q983"/>
<keyword evidence="3" id="KW-1185">Reference proteome</keyword>
<feature type="domain" description="RNase H type-1" evidence="1">
    <location>
        <begin position="397"/>
        <end position="478"/>
    </location>
</feature>
<gene>
    <name evidence="2" type="ORF">RclHR1_11630004</name>
</gene>
<dbReference type="Gene3D" id="3.30.420.10">
    <property type="entry name" value="Ribonuclease H-like superfamily/Ribonuclease H"/>
    <property type="match status" value="1"/>
</dbReference>
<accession>A0A2Z6Q983</accession>